<sequence>MSAPRLQTRHLPQVTTARAERASVPGGFRRGGRVVEGARLESVYTGNGIAGSNPAPSARYLFAAIRC</sequence>
<accession>A0A160PD16</accession>
<dbReference type="Proteomes" id="UP000218288">
    <property type="component" value="Chromosome"/>
</dbReference>
<feature type="region of interest" description="Disordered" evidence="1">
    <location>
        <begin position="1"/>
        <end position="31"/>
    </location>
</feature>
<organism evidence="2 3">
    <name type="scientific">Methylorubrum populi</name>
    <dbReference type="NCBI Taxonomy" id="223967"/>
    <lineage>
        <taxon>Bacteria</taxon>
        <taxon>Pseudomonadati</taxon>
        <taxon>Pseudomonadota</taxon>
        <taxon>Alphaproteobacteria</taxon>
        <taxon>Hyphomicrobiales</taxon>
        <taxon>Methylobacteriaceae</taxon>
        <taxon>Methylorubrum</taxon>
    </lineage>
</organism>
<evidence type="ECO:0000313" key="2">
    <source>
        <dbReference type="EMBL" id="BAU89361.1"/>
    </source>
</evidence>
<evidence type="ECO:0000256" key="1">
    <source>
        <dbReference type="SAM" id="MobiDB-lite"/>
    </source>
</evidence>
<proteinExistence type="predicted"/>
<gene>
    <name evidence="2" type="ORF">MPPM_0756</name>
</gene>
<evidence type="ECO:0000313" key="3">
    <source>
        <dbReference type="Proteomes" id="UP000218288"/>
    </source>
</evidence>
<name>A0A160PD16_9HYPH</name>
<dbReference type="EMBL" id="AP014809">
    <property type="protein sequence ID" value="BAU89361.1"/>
    <property type="molecule type" value="Genomic_DNA"/>
</dbReference>
<protein>
    <submittedName>
        <fullName evidence="2">Uncharacterized protein</fullName>
    </submittedName>
</protein>
<reference evidence="2 3" key="1">
    <citation type="journal article" date="2016" name="Genome Announc.">
        <title>Complete Genome Sequence of Methylobacterium populi P-1M, Isolated from Pink-Pigmented Household Biofilm.</title>
        <authorList>
            <person name="Morohoshi T."/>
            <person name="Ikeda T."/>
        </authorList>
    </citation>
    <scope>NUCLEOTIDE SEQUENCE [LARGE SCALE GENOMIC DNA]</scope>
    <source>
        <strain evidence="2 3">P-1M</strain>
    </source>
</reference>
<dbReference type="AlphaFoldDB" id="A0A160PD16"/>